<dbReference type="AlphaFoldDB" id="A0A917MNE7"/>
<dbReference type="PANTHER" id="PTHR10742:SF410">
    <property type="entry name" value="LYSINE-SPECIFIC HISTONE DEMETHYLASE 2"/>
    <property type="match status" value="1"/>
</dbReference>
<dbReference type="InterPro" id="IPR036188">
    <property type="entry name" value="FAD/NAD-bd_sf"/>
</dbReference>
<dbReference type="GO" id="GO:0016491">
    <property type="term" value="F:oxidoreductase activity"/>
    <property type="evidence" value="ECO:0007669"/>
    <property type="project" value="InterPro"/>
</dbReference>
<dbReference type="SUPFAM" id="SSF51905">
    <property type="entry name" value="FAD/NAD(P)-binding domain"/>
    <property type="match status" value="2"/>
</dbReference>
<evidence type="ECO:0000256" key="1">
    <source>
        <dbReference type="SAM" id="MobiDB-lite"/>
    </source>
</evidence>
<feature type="chain" id="PRO_5038461175" description="Amine oxidase domain-containing protein" evidence="2">
    <location>
        <begin position="23"/>
        <end position="476"/>
    </location>
</feature>
<dbReference type="RefSeq" id="WP_188756870.1">
    <property type="nucleotide sequence ID" value="NZ_BMJY01000017.1"/>
</dbReference>
<feature type="domain" description="Amine oxidase" evidence="3">
    <location>
        <begin position="314"/>
        <end position="467"/>
    </location>
</feature>
<dbReference type="PROSITE" id="PS51318">
    <property type="entry name" value="TAT"/>
    <property type="match status" value="1"/>
</dbReference>
<dbReference type="EMBL" id="BMJY01000017">
    <property type="protein sequence ID" value="GGH49292.1"/>
    <property type="molecule type" value="Genomic_DNA"/>
</dbReference>
<gene>
    <name evidence="4" type="ORF">GCM10010921_27370</name>
</gene>
<name>A0A917MNE7_9MICO</name>
<proteinExistence type="predicted"/>
<evidence type="ECO:0000313" key="5">
    <source>
        <dbReference type="Proteomes" id="UP000657592"/>
    </source>
</evidence>
<reference evidence="4" key="2">
    <citation type="submission" date="2020-09" db="EMBL/GenBank/DDBJ databases">
        <authorList>
            <person name="Sun Q."/>
            <person name="Zhou Y."/>
        </authorList>
    </citation>
    <scope>NUCLEOTIDE SEQUENCE</scope>
    <source>
        <strain evidence="4">CGMCC 1.15794</strain>
    </source>
</reference>
<keyword evidence="2" id="KW-0732">Signal</keyword>
<feature type="signal peptide" evidence="2">
    <location>
        <begin position="1"/>
        <end position="22"/>
    </location>
</feature>
<evidence type="ECO:0000256" key="2">
    <source>
        <dbReference type="SAM" id="SignalP"/>
    </source>
</evidence>
<dbReference type="PROSITE" id="PS51257">
    <property type="entry name" value="PROKAR_LIPOPROTEIN"/>
    <property type="match status" value="1"/>
</dbReference>
<dbReference type="Pfam" id="PF01593">
    <property type="entry name" value="Amino_oxidase"/>
    <property type="match status" value="3"/>
</dbReference>
<dbReference type="NCBIfam" id="TIGR01409">
    <property type="entry name" value="TAT_signal_seq"/>
    <property type="match status" value="1"/>
</dbReference>
<feature type="domain" description="Amine oxidase" evidence="3">
    <location>
        <begin position="53"/>
        <end position="127"/>
    </location>
</feature>
<dbReference type="InterPro" id="IPR019546">
    <property type="entry name" value="TAT_signal_bac_arc"/>
</dbReference>
<protein>
    <recommendedName>
        <fullName evidence="3">Amine oxidase domain-containing protein</fullName>
    </recommendedName>
</protein>
<feature type="region of interest" description="Disordered" evidence="1">
    <location>
        <begin position="26"/>
        <end position="56"/>
    </location>
</feature>
<feature type="compositionally biased region" description="Pro residues" evidence="1">
    <location>
        <begin position="28"/>
        <end position="39"/>
    </location>
</feature>
<dbReference type="PANTHER" id="PTHR10742">
    <property type="entry name" value="FLAVIN MONOAMINE OXIDASE"/>
    <property type="match status" value="1"/>
</dbReference>
<dbReference type="InterPro" id="IPR050281">
    <property type="entry name" value="Flavin_monoamine_oxidase"/>
</dbReference>
<dbReference type="SUPFAM" id="SSF54373">
    <property type="entry name" value="FAD-linked reductases, C-terminal domain"/>
    <property type="match status" value="1"/>
</dbReference>
<dbReference type="InterPro" id="IPR006311">
    <property type="entry name" value="TAT_signal"/>
</dbReference>
<dbReference type="Gene3D" id="3.50.50.60">
    <property type="entry name" value="FAD/NAD(P)-binding domain"/>
    <property type="match status" value="2"/>
</dbReference>
<sequence length="476" mass="48154">MRTTRRTFLVGAGASAVAVLLASCTGEPAPPRTSSPAPSPTGGLGTPTPTGGVPTPAAFVRSAWATDPFSRGAMSFTPPGASPADRDALGEPVGERVFFAGEAVDAEAPGTLRGAYHSGQRVARDVIAVADEGERIAVVGAGLAGATAARRLADAGYEVTVVEARDRVGGRVQTVPDEAWAGEDDLDEAVLPQLGPWLLTDADSEISARLATLGLGSVELEGQAAASDEGETDVPSIDRVREVLEHAALEPADASLADALAEAGADPEDPALAAVLAAIAAVSGADAEELSSWFAPPLPGGPLAAATGDLTALAGMPLEGLQVARSTAVVGVAYDDSGVSLRLGTGEALSVDRVVLTVPLGVLKEGGIEFEPVLPFTHRGAISALAMGDAENVWLRFDEPFWDTGSPAGAAAVWHVVGGDAPIRTWINLEPATGQPVLVGCVGGDAARELAELDDEGVLERALASLAVFARDATPG</sequence>
<keyword evidence="5" id="KW-1185">Reference proteome</keyword>
<dbReference type="Proteomes" id="UP000657592">
    <property type="component" value="Unassembled WGS sequence"/>
</dbReference>
<feature type="compositionally biased region" description="Low complexity" evidence="1">
    <location>
        <begin position="46"/>
        <end position="56"/>
    </location>
</feature>
<reference evidence="4" key="1">
    <citation type="journal article" date="2014" name="Int. J. Syst. Evol. Microbiol.">
        <title>Complete genome sequence of Corynebacterium casei LMG S-19264T (=DSM 44701T), isolated from a smear-ripened cheese.</title>
        <authorList>
            <consortium name="US DOE Joint Genome Institute (JGI-PGF)"/>
            <person name="Walter F."/>
            <person name="Albersmeier A."/>
            <person name="Kalinowski J."/>
            <person name="Ruckert C."/>
        </authorList>
    </citation>
    <scope>NUCLEOTIDE SEQUENCE</scope>
    <source>
        <strain evidence="4">CGMCC 1.15794</strain>
    </source>
</reference>
<comment type="caution">
    <text evidence="4">The sequence shown here is derived from an EMBL/GenBank/DDBJ whole genome shotgun (WGS) entry which is preliminary data.</text>
</comment>
<dbReference type="InterPro" id="IPR002937">
    <property type="entry name" value="Amino_oxidase"/>
</dbReference>
<organism evidence="4 5">
    <name type="scientific">Microbacterium album</name>
    <dbReference type="NCBI Taxonomy" id="2053191"/>
    <lineage>
        <taxon>Bacteria</taxon>
        <taxon>Bacillati</taxon>
        <taxon>Actinomycetota</taxon>
        <taxon>Actinomycetes</taxon>
        <taxon>Micrococcales</taxon>
        <taxon>Microbacteriaceae</taxon>
        <taxon>Microbacterium</taxon>
    </lineage>
</organism>
<feature type="domain" description="Amine oxidase" evidence="3">
    <location>
        <begin position="143"/>
        <end position="217"/>
    </location>
</feature>
<accession>A0A917MNE7</accession>
<evidence type="ECO:0000313" key="4">
    <source>
        <dbReference type="EMBL" id="GGH49292.1"/>
    </source>
</evidence>
<evidence type="ECO:0000259" key="3">
    <source>
        <dbReference type="Pfam" id="PF01593"/>
    </source>
</evidence>